<sequence>MQFKCHGTHVPEGARSIPITFITANGQEKKVPGFAKQTVLEVAHENDINLEGACEGSLACSTCHGIIEKGYEKFPSPSEREEDLLDQAPQLTDRSRLCCQLRLKDDGRHDGVVVRLPNQTRNFYVDGHIPKPH</sequence>
<dbReference type="InterPro" id="IPR001041">
    <property type="entry name" value="2Fe-2S_ferredoxin-type"/>
</dbReference>
<gene>
    <name evidence="8" type="ORF">GNI_124000</name>
</gene>
<dbReference type="GO" id="GO:0009055">
    <property type="term" value="F:electron transfer activity"/>
    <property type="evidence" value="ECO:0007669"/>
    <property type="project" value="TreeGrafter"/>
</dbReference>
<dbReference type="Proteomes" id="UP000019763">
    <property type="component" value="Unassembled WGS sequence"/>
</dbReference>
<dbReference type="GO" id="GO:0140647">
    <property type="term" value="P:P450-containing electron transport chain"/>
    <property type="evidence" value="ECO:0007669"/>
    <property type="project" value="InterPro"/>
</dbReference>
<keyword evidence="2" id="KW-0001">2Fe-2S</keyword>
<dbReference type="AlphaFoldDB" id="A0A023B285"/>
<dbReference type="PROSITE" id="PS00814">
    <property type="entry name" value="ADX"/>
    <property type="match status" value="1"/>
</dbReference>
<dbReference type="InterPro" id="IPR001055">
    <property type="entry name" value="Adrenodoxin-like"/>
</dbReference>
<dbReference type="EMBL" id="AFNH02000924">
    <property type="protein sequence ID" value="EZG51587.1"/>
    <property type="molecule type" value="Genomic_DNA"/>
</dbReference>
<dbReference type="PROSITE" id="PS51085">
    <property type="entry name" value="2FE2S_FER_2"/>
    <property type="match status" value="1"/>
</dbReference>
<dbReference type="OrthoDB" id="268593at2759"/>
<keyword evidence="3" id="KW-0479">Metal-binding</keyword>
<evidence type="ECO:0000256" key="3">
    <source>
        <dbReference type="ARBA" id="ARBA00022723"/>
    </source>
</evidence>
<proteinExistence type="inferred from homology"/>
<name>A0A023B285_GRENI</name>
<protein>
    <submittedName>
        <fullName evidence="8">Adrenodoxin-type ferredoxin</fullName>
    </submittedName>
</protein>
<dbReference type="InterPro" id="IPR018298">
    <property type="entry name" value="Adrenodoxin_Fe-S_BS"/>
</dbReference>
<dbReference type="GO" id="GO:0005739">
    <property type="term" value="C:mitochondrion"/>
    <property type="evidence" value="ECO:0007669"/>
    <property type="project" value="TreeGrafter"/>
</dbReference>
<dbReference type="OMA" id="TPMEEDM"/>
<dbReference type="CDD" id="cd00207">
    <property type="entry name" value="fer2"/>
    <property type="match status" value="1"/>
</dbReference>
<dbReference type="PANTHER" id="PTHR23426">
    <property type="entry name" value="FERREDOXIN/ADRENODOXIN"/>
    <property type="match status" value="1"/>
</dbReference>
<dbReference type="GeneID" id="22914368"/>
<comment type="similarity">
    <text evidence="1">Belongs to the adrenodoxin/putidaredoxin family.</text>
</comment>
<dbReference type="Pfam" id="PF00111">
    <property type="entry name" value="Fer2"/>
    <property type="match status" value="1"/>
</dbReference>
<evidence type="ECO:0000256" key="5">
    <source>
        <dbReference type="ARBA" id="ARBA00023014"/>
    </source>
</evidence>
<reference evidence="8" key="1">
    <citation type="submission" date="2013-12" db="EMBL/GenBank/DDBJ databases">
        <authorList>
            <person name="Omoto C.K."/>
            <person name="Sibley D."/>
            <person name="Venepally P."/>
            <person name="Hadjithomas M."/>
            <person name="Karamycheva S."/>
            <person name="Brunk B."/>
            <person name="Roos D."/>
            <person name="Caler E."/>
            <person name="Lorenzi H."/>
        </authorList>
    </citation>
    <scope>NUCLEOTIDE SEQUENCE</scope>
</reference>
<evidence type="ECO:0000256" key="1">
    <source>
        <dbReference type="ARBA" id="ARBA00010914"/>
    </source>
</evidence>
<comment type="caution">
    <text evidence="8">The sequence shown here is derived from an EMBL/GenBank/DDBJ whole genome shotgun (WGS) entry which is preliminary data.</text>
</comment>
<dbReference type="InterPro" id="IPR012675">
    <property type="entry name" value="Beta-grasp_dom_sf"/>
</dbReference>
<dbReference type="RefSeq" id="XP_011131947.1">
    <property type="nucleotide sequence ID" value="XM_011133645.1"/>
</dbReference>
<feature type="domain" description="2Fe-2S ferredoxin-type" evidence="7">
    <location>
        <begin position="17"/>
        <end position="120"/>
    </location>
</feature>
<evidence type="ECO:0000259" key="7">
    <source>
        <dbReference type="PROSITE" id="PS51085"/>
    </source>
</evidence>
<organism evidence="8 9">
    <name type="scientific">Gregarina niphandrodes</name>
    <name type="common">Septate eugregarine</name>
    <dbReference type="NCBI Taxonomy" id="110365"/>
    <lineage>
        <taxon>Eukaryota</taxon>
        <taxon>Sar</taxon>
        <taxon>Alveolata</taxon>
        <taxon>Apicomplexa</taxon>
        <taxon>Conoidasida</taxon>
        <taxon>Gregarinasina</taxon>
        <taxon>Eugregarinorida</taxon>
        <taxon>Gregarinidae</taxon>
        <taxon>Gregarina</taxon>
    </lineage>
</organism>
<dbReference type="SUPFAM" id="SSF54292">
    <property type="entry name" value="2Fe-2S ferredoxin-like"/>
    <property type="match status" value="1"/>
</dbReference>
<keyword evidence="5" id="KW-0411">Iron-sulfur</keyword>
<evidence type="ECO:0000256" key="6">
    <source>
        <dbReference type="ARBA" id="ARBA00034078"/>
    </source>
</evidence>
<dbReference type="GO" id="GO:0046872">
    <property type="term" value="F:metal ion binding"/>
    <property type="evidence" value="ECO:0007669"/>
    <property type="project" value="UniProtKB-KW"/>
</dbReference>
<evidence type="ECO:0000313" key="9">
    <source>
        <dbReference type="Proteomes" id="UP000019763"/>
    </source>
</evidence>
<dbReference type="VEuPathDB" id="CryptoDB:GNI_124000"/>
<evidence type="ECO:0000313" key="8">
    <source>
        <dbReference type="EMBL" id="EZG51587.1"/>
    </source>
</evidence>
<keyword evidence="9" id="KW-1185">Reference proteome</keyword>
<dbReference type="Gene3D" id="3.10.20.30">
    <property type="match status" value="1"/>
</dbReference>
<comment type="cofactor">
    <cofactor evidence="6">
        <name>[2Fe-2S] cluster</name>
        <dbReference type="ChEBI" id="CHEBI:190135"/>
    </cofactor>
</comment>
<evidence type="ECO:0000256" key="4">
    <source>
        <dbReference type="ARBA" id="ARBA00023004"/>
    </source>
</evidence>
<keyword evidence="4" id="KW-0408">Iron</keyword>
<dbReference type="InterPro" id="IPR036010">
    <property type="entry name" value="2Fe-2S_ferredoxin-like_sf"/>
</dbReference>
<dbReference type="PRINTS" id="PR00355">
    <property type="entry name" value="ADRENODOXIN"/>
</dbReference>
<dbReference type="eggNOG" id="KOG3309">
    <property type="taxonomic scope" value="Eukaryota"/>
</dbReference>
<evidence type="ECO:0000256" key="2">
    <source>
        <dbReference type="ARBA" id="ARBA00022714"/>
    </source>
</evidence>
<dbReference type="GO" id="GO:0051537">
    <property type="term" value="F:2 iron, 2 sulfur cluster binding"/>
    <property type="evidence" value="ECO:0007669"/>
    <property type="project" value="UniProtKB-KW"/>
</dbReference>
<dbReference type="PANTHER" id="PTHR23426:SF65">
    <property type="entry name" value="FERREDOXIN-2, MITOCHONDRIAL"/>
    <property type="match status" value="1"/>
</dbReference>
<accession>A0A023B285</accession>